<evidence type="ECO:0000313" key="2">
    <source>
        <dbReference type="Proteomes" id="UP001223586"/>
    </source>
</evidence>
<dbReference type="Pfam" id="PF09393">
    <property type="entry name" value="DUF2001"/>
    <property type="match status" value="1"/>
</dbReference>
<accession>A0ABT9WN41</accession>
<keyword evidence="2" id="KW-1185">Reference proteome</keyword>
<dbReference type="SUPFAM" id="SSF69279">
    <property type="entry name" value="Phage tail proteins"/>
    <property type="match status" value="1"/>
</dbReference>
<proteinExistence type="predicted"/>
<comment type="caution">
    <text evidence="1">The sequence shown here is derived from an EMBL/GenBank/DDBJ whole genome shotgun (WGS) entry which is preliminary data.</text>
</comment>
<dbReference type="Gene3D" id="2.30.110.40">
    <property type="entry name" value="Phage tail tube protein"/>
    <property type="match status" value="1"/>
</dbReference>
<dbReference type="InterPro" id="IPR038628">
    <property type="entry name" value="XkdM-like_sf"/>
</dbReference>
<protein>
    <recommendedName>
        <fullName evidence="3">Phage portal protein</fullName>
    </recommendedName>
</protein>
<dbReference type="EMBL" id="JAUSTT010000001">
    <property type="protein sequence ID" value="MDQ0174377.1"/>
    <property type="molecule type" value="Genomic_DNA"/>
</dbReference>
<sequence length="140" mass="15554">MVLKAETVINGAFCKVYHEGRWLTFVNSLEATMNVDYEDIARSGTRWVGKKAMGVSGEGSMSGFKMTHDFAKLISVVGDDKSSPYITELLIEVNDPESPQSKAFIRLKEVQFEAAPIINAEANSIVEEEYNFTFGGVEYL</sequence>
<evidence type="ECO:0008006" key="3">
    <source>
        <dbReference type="Google" id="ProtNLM"/>
    </source>
</evidence>
<reference evidence="1 2" key="1">
    <citation type="submission" date="2023-07" db="EMBL/GenBank/DDBJ databases">
        <title>Genomic Encyclopedia of Type Strains, Phase IV (KMG-IV): sequencing the most valuable type-strain genomes for metagenomic binning, comparative biology and taxonomic classification.</title>
        <authorList>
            <person name="Goeker M."/>
        </authorList>
    </citation>
    <scope>NUCLEOTIDE SEQUENCE [LARGE SCALE GENOMIC DNA]</scope>
    <source>
        <strain evidence="1 2">DSM 23837</strain>
    </source>
</reference>
<dbReference type="InterPro" id="IPR018989">
    <property type="entry name" value="DUF2001"/>
</dbReference>
<dbReference type="Proteomes" id="UP001223586">
    <property type="component" value="Unassembled WGS sequence"/>
</dbReference>
<dbReference type="RefSeq" id="WP_307225794.1">
    <property type="nucleotide sequence ID" value="NZ_JAUSTT010000001.1"/>
</dbReference>
<name>A0ABT9WN41_9BACI</name>
<evidence type="ECO:0000313" key="1">
    <source>
        <dbReference type="EMBL" id="MDQ0174377.1"/>
    </source>
</evidence>
<gene>
    <name evidence="1" type="ORF">J2S08_000208</name>
</gene>
<organism evidence="1 2">
    <name type="scientific">Bacillus chungangensis</name>
    <dbReference type="NCBI Taxonomy" id="587633"/>
    <lineage>
        <taxon>Bacteria</taxon>
        <taxon>Bacillati</taxon>
        <taxon>Bacillota</taxon>
        <taxon>Bacilli</taxon>
        <taxon>Bacillales</taxon>
        <taxon>Bacillaceae</taxon>
        <taxon>Bacillus</taxon>
    </lineage>
</organism>